<dbReference type="EMBL" id="CP019628">
    <property type="protein sequence ID" value="AQQ01227.1"/>
    <property type="molecule type" value="Genomic_DNA"/>
</dbReference>
<dbReference type="RefSeq" id="WP_077537876.1">
    <property type="nucleotide sequence ID" value="NZ_CP019628.1"/>
</dbReference>
<sequence length="82" mass="9086">MSLNDIKNEFDADISSIANELTNSLPLSTPQLRKAFSDDDLKELHVLLTEVNEATSENEKVMKIANNAEIAFKLLKRLGVGL</sequence>
<evidence type="ECO:0000313" key="2">
    <source>
        <dbReference type="Proteomes" id="UP000188243"/>
    </source>
</evidence>
<evidence type="ECO:0000313" key="1">
    <source>
        <dbReference type="EMBL" id="AQQ01227.1"/>
    </source>
</evidence>
<organism evidence="1 2">
    <name type="scientific">Pseudoalteromonas aliena</name>
    <dbReference type="NCBI Taxonomy" id="247523"/>
    <lineage>
        <taxon>Bacteria</taxon>
        <taxon>Pseudomonadati</taxon>
        <taxon>Pseudomonadota</taxon>
        <taxon>Gammaproteobacteria</taxon>
        <taxon>Alteromonadales</taxon>
        <taxon>Pseudoalteromonadaceae</taxon>
        <taxon>Pseudoalteromonas</taxon>
    </lineage>
</organism>
<protein>
    <submittedName>
        <fullName evidence="1">Uncharacterized protein</fullName>
    </submittedName>
</protein>
<reference evidence="1 2" key="1">
    <citation type="submission" date="2017-02" db="EMBL/GenBank/DDBJ databases">
        <title>Complete genome sequence of the cold-active Pseudoalteromonas aliena strain EH1 isolated from Arctic seawater.</title>
        <authorList>
            <person name="Kim E."/>
            <person name="Heo E."/>
            <person name="Kim H."/>
            <person name="Kim D."/>
        </authorList>
    </citation>
    <scope>NUCLEOTIDE SEQUENCE [LARGE SCALE GENOMIC DNA]</scope>
    <source>
        <strain evidence="1 2">EH1</strain>
    </source>
</reference>
<accession>A0A1Q2H1J9</accession>
<dbReference type="Proteomes" id="UP000188243">
    <property type="component" value="Chromosome"/>
</dbReference>
<dbReference type="STRING" id="247523.B0W48_16480"/>
<gene>
    <name evidence="1" type="ORF">B0W48_16480</name>
</gene>
<dbReference type="AlphaFoldDB" id="A0A1Q2H1J9"/>
<dbReference type="KEGG" id="paln:B0W48_16480"/>
<proteinExistence type="predicted"/>
<name>A0A1Q2H1J9_9GAMM</name>